<keyword evidence="1" id="KW-0378">Hydrolase</keyword>
<evidence type="ECO:0000313" key="5">
    <source>
        <dbReference type="Proteomes" id="UP000184130"/>
    </source>
</evidence>
<dbReference type="PANTHER" id="PTHR48081:SF6">
    <property type="entry name" value="PEPTIDASE S9 PROLYL OLIGOPEPTIDASE CATALYTIC DOMAIN-CONTAINING PROTEIN"/>
    <property type="match status" value="1"/>
</dbReference>
<feature type="signal peptide" evidence="2">
    <location>
        <begin position="1"/>
        <end position="21"/>
    </location>
</feature>
<proteinExistence type="predicted"/>
<gene>
    <name evidence="4" type="ORF">SAMN05216463_104115</name>
</gene>
<evidence type="ECO:0000259" key="3">
    <source>
        <dbReference type="Pfam" id="PF20434"/>
    </source>
</evidence>
<keyword evidence="2" id="KW-0732">Signal</keyword>
<accession>A0A1M6SYA2</accession>
<dbReference type="SUPFAM" id="SSF53474">
    <property type="entry name" value="alpha/beta-Hydrolases"/>
    <property type="match status" value="1"/>
</dbReference>
<dbReference type="Proteomes" id="UP000184130">
    <property type="component" value="Unassembled WGS sequence"/>
</dbReference>
<dbReference type="InterPro" id="IPR050300">
    <property type="entry name" value="GDXG_lipolytic_enzyme"/>
</dbReference>
<dbReference type="RefSeq" id="WP_073205809.1">
    <property type="nucleotide sequence ID" value="NZ_FRBD01000004.1"/>
</dbReference>
<evidence type="ECO:0000256" key="2">
    <source>
        <dbReference type="SAM" id="SignalP"/>
    </source>
</evidence>
<sequence length="278" mass="30924">MKSLKTILSTLLLAFTATAFAQKGTTMKLWPNAPEVVSADEKDQAEITVYLPDAKKATGRAVVCCPGGGYSHLAMDHEGHQWAPFFNTQGIALIVLKYRMPHGNRLVPISDAEEAVKIVRRHAAEWHINPNDVGIMGFSAGGHLASTIATHSKGDAAPNFQILFYPVITMDPGFTHKGSHDNFLGVIESKKELKKLEVEFSNDLQVNRVTPRAFLALSDDDKAVPACNGFSYYQQLYKHDVPASIHIYPTGGHGWGYRETFEYHYQMVFELKAWLKSF</sequence>
<dbReference type="GO" id="GO:0016787">
    <property type="term" value="F:hydrolase activity"/>
    <property type="evidence" value="ECO:0007669"/>
    <property type="project" value="UniProtKB-KW"/>
</dbReference>
<dbReference type="AlphaFoldDB" id="A0A1M6SYA2"/>
<dbReference type="OrthoDB" id="9796689at2"/>
<evidence type="ECO:0000313" key="4">
    <source>
        <dbReference type="EMBL" id="SHK49722.1"/>
    </source>
</evidence>
<feature type="domain" description="BD-FAE-like" evidence="3">
    <location>
        <begin position="49"/>
        <end position="153"/>
    </location>
</feature>
<dbReference type="Pfam" id="PF20434">
    <property type="entry name" value="BD-FAE"/>
    <property type="match status" value="1"/>
</dbReference>
<evidence type="ECO:0000256" key="1">
    <source>
        <dbReference type="ARBA" id="ARBA00022801"/>
    </source>
</evidence>
<reference evidence="4 5" key="1">
    <citation type="submission" date="2016-11" db="EMBL/GenBank/DDBJ databases">
        <authorList>
            <person name="Jaros S."/>
            <person name="Januszkiewicz K."/>
            <person name="Wedrychowicz H."/>
        </authorList>
    </citation>
    <scope>NUCLEOTIDE SEQUENCE [LARGE SCALE GENOMIC DNA]</scope>
    <source>
        <strain evidence="4 5">KHT3</strain>
    </source>
</reference>
<dbReference type="InterPro" id="IPR049492">
    <property type="entry name" value="BD-FAE-like_dom"/>
</dbReference>
<dbReference type="EMBL" id="FRBD01000004">
    <property type="protein sequence ID" value="SHK49722.1"/>
    <property type="molecule type" value="Genomic_DNA"/>
</dbReference>
<dbReference type="Gene3D" id="3.40.50.1820">
    <property type="entry name" value="alpha/beta hydrolase"/>
    <property type="match status" value="1"/>
</dbReference>
<organism evidence="4 5">
    <name type="scientific">Xylanibacter ruminicola</name>
    <name type="common">Prevotella ruminicola</name>
    <dbReference type="NCBI Taxonomy" id="839"/>
    <lineage>
        <taxon>Bacteria</taxon>
        <taxon>Pseudomonadati</taxon>
        <taxon>Bacteroidota</taxon>
        <taxon>Bacteroidia</taxon>
        <taxon>Bacteroidales</taxon>
        <taxon>Prevotellaceae</taxon>
        <taxon>Xylanibacter</taxon>
    </lineage>
</organism>
<name>A0A1M6SYA2_XYLRU</name>
<dbReference type="PANTHER" id="PTHR48081">
    <property type="entry name" value="AB HYDROLASE SUPERFAMILY PROTEIN C4A8.06C"/>
    <property type="match status" value="1"/>
</dbReference>
<dbReference type="InterPro" id="IPR029058">
    <property type="entry name" value="AB_hydrolase_fold"/>
</dbReference>
<feature type="chain" id="PRO_5012455111" evidence="2">
    <location>
        <begin position="22"/>
        <end position="278"/>
    </location>
</feature>
<protein>
    <submittedName>
        <fullName evidence="4">Acetyl esterase/lipase</fullName>
    </submittedName>
</protein>